<dbReference type="Pfam" id="PF19300">
    <property type="entry name" value="BPD_transp_1_N"/>
    <property type="match status" value="1"/>
</dbReference>
<comment type="subcellular location">
    <subcellularLocation>
        <location evidence="1 7">Cell membrane</location>
        <topology evidence="1 7">Multi-pass membrane protein</topology>
    </subcellularLocation>
</comment>
<feature type="domain" description="ABC transmembrane type-1" evidence="8">
    <location>
        <begin position="96"/>
        <end position="321"/>
    </location>
</feature>
<evidence type="ECO:0000313" key="10">
    <source>
        <dbReference type="Proteomes" id="UP001238603"/>
    </source>
</evidence>
<dbReference type="SUPFAM" id="SSF161098">
    <property type="entry name" value="MetI-like"/>
    <property type="match status" value="1"/>
</dbReference>
<keyword evidence="4 7" id="KW-0812">Transmembrane</keyword>
<dbReference type="RefSeq" id="WP_285980713.1">
    <property type="nucleotide sequence ID" value="NZ_JASVDS010000001.1"/>
</dbReference>
<keyword evidence="6 7" id="KW-0472">Membrane</keyword>
<evidence type="ECO:0000256" key="3">
    <source>
        <dbReference type="ARBA" id="ARBA00022475"/>
    </source>
</evidence>
<dbReference type="EMBL" id="JASVDS010000001">
    <property type="protein sequence ID" value="MDL5030580.1"/>
    <property type="molecule type" value="Genomic_DNA"/>
</dbReference>
<dbReference type="Proteomes" id="UP001238603">
    <property type="component" value="Unassembled WGS sequence"/>
</dbReference>
<evidence type="ECO:0000259" key="8">
    <source>
        <dbReference type="PROSITE" id="PS50928"/>
    </source>
</evidence>
<keyword evidence="3" id="KW-1003">Cell membrane</keyword>
<reference evidence="9 10" key="1">
    <citation type="submission" date="2023-06" db="EMBL/GenBank/DDBJ databases">
        <title>Pelomonas sp. APW6 16S ribosomal RNA gene genome sequencing and assembly.</title>
        <authorList>
            <person name="Woo H."/>
        </authorList>
    </citation>
    <scope>NUCLEOTIDE SEQUENCE [LARGE SCALE GENOMIC DNA]</scope>
    <source>
        <strain evidence="9 10">APW6</strain>
    </source>
</reference>
<dbReference type="Pfam" id="PF00528">
    <property type="entry name" value="BPD_transp_1"/>
    <property type="match status" value="1"/>
</dbReference>
<evidence type="ECO:0000256" key="6">
    <source>
        <dbReference type="ARBA" id="ARBA00023136"/>
    </source>
</evidence>
<protein>
    <submittedName>
        <fullName evidence="9">ABC transporter permease subunit</fullName>
    </submittedName>
</protein>
<dbReference type="PANTHER" id="PTHR43163">
    <property type="entry name" value="DIPEPTIDE TRANSPORT SYSTEM PERMEASE PROTEIN DPPB-RELATED"/>
    <property type="match status" value="1"/>
</dbReference>
<feature type="transmembrane region" description="Helical" evidence="7">
    <location>
        <begin position="145"/>
        <end position="165"/>
    </location>
</feature>
<comment type="similarity">
    <text evidence="7">Belongs to the binding-protein-dependent transport system permease family.</text>
</comment>
<evidence type="ECO:0000256" key="1">
    <source>
        <dbReference type="ARBA" id="ARBA00004651"/>
    </source>
</evidence>
<evidence type="ECO:0000256" key="5">
    <source>
        <dbReference type="ARBA" id="ARBA00022989"/>
    </source>
</evidence>
<dbReference type="Gene3D" id="1.10.3720.10">
    <property type="entry name" value="MetI-like"/>
    <property type="match status" value="1"/>
</dbReference>
<dbReference type="InterPro" id="IPR035906">
    <property type="entry name" value="MetI-like_sf"/>
</dbReference>
<comment type="caution">
    <text evidence="9">The sequence shown here is derived from an EMBL/GenBank/DDBJ whole genome shotgun (WGS) entry which is preliminary data.</text>
</comment>
<dbReference type="CDD" id="cd06261">
    <property type="entry name" value="TM_PBP2"/>
    <property type="match status" value="1"/>
</dbReference>
<dbReference type="InterPro" id="IPR000515">
    <property type="entry name" value="MetI-like"/>
</dbReference>
<sequence>MLAALLRRLLTLLPTLLGVSLVAFGLIRLVPGDPVEVMMGERALDAATHAQLLHQLGLDAPLPVQYGRYLLQLLQGDLGRSLVSHEPVAREFLALFPATVELAAAALLLALVLGLALGLAASLRRGSWLDQGVMGVATLGYSMPVFWWGLILIMTFSVGLAWTPVTGRIAIEYEVTQVTGFMLIDAALHPEPGAWRSALLHLLLPALVLGTSSTAVIARMTRSSMLEVLQEDYIRTARAKGLSATRVVLRHALRNALVPVLTVVGLQTGSLLAGAVLTETIFSWPGVGKWLIDAISRRDYPVVQAGILISALTFMGVNLVVDVLYGVVNPRMRAR</sequence>
<accession>A0ABT7LEF4</accession>
<keyword evidence="5 7" id="KW-1133">Transmembrane helix</keyword>
<gene>
    <name evidence="9" type="ORF">QRD43_01565</name>
</gene>
<feature type="transmembrane region" description="Helical" evidence="7">
    <location>
        <begin position="256"/>
        <end position="282"/>
    </location>
</feature>
<evidence type="ECO:0000313" key="9">
    <source>
        <dbReference type="EMBL" id="MDL5030580.1"/>
    </source>
</evidence>
<keyword evidence="2 7" id="KW-0813">Transport</keyword>
<dbReference type="PANTHER" id="PTHR43163:SF6">
    <property type="entry name" value="DIPEPTIDE TRANSPORT SYSTEM PERMEASE PROTEIN DPPB-RELATED"/>
    <property type="match status" value="1"/>
</dbReference>
<feature type="transmembrane region" description="Helical" evidence="7">
    <location>
        <begin position="302"/>
        <end position="328"/>
    </location>
</feature>
<keyword evidence="10" id="KW-1185">Reference proteome</keyword>
<organism evidence="9 10">
    <name type="scientific">Roseateles subflavus</name>
    <dbReference type="NCBI Taxonomy" id="3053353"/>
    <lineage>
        <taxon>Bacteria</taxon>
        <taxon>Pseudomonadati</taxon>
        <taxon>Pseudomonadota</taxon>
        <taxon>Betaproteobacteria</taxon>
        <taxon>Burkholderiales</taxon>
        <taxon>Sphaerotilaceae</taxon>
        <taxon>Roseateles</taxon>
    </lineage>
</organism>
<feature type="transmembrane region" description="Helical" evidence="7">
    <location>
        <begin position="198"/>
        <end position="218"/>
    </location>
</feature>
<name>A0ABT7LEF4_9BURK</name>
<proteinExistence type="inferred from homology"/>
<evidence type="ECO:0000256" key="2">
    <source>
        <dbReference type="ARBA" id="ARBA00022448"/>
    </source>
</evidence>
<evidence type="ECO:0000256" key="7">
    <source>
        <dbReference type="RuleBase" id="RU363032"/>
    </source>
</evidence>
<dbReference type="PROSITE" id="PS50928">
    <property type="entry name" value="ABC_TM1"/>
    <property type="match status" value="1"/>
</dbReference>
<evidence type="ECO:0000256" key="4">
    <source>
        <dbReference type="ARBA" id="ARBA00022692"/>
    </source>
</evidence>
<dbReference type="InterPro" id="IPR045621">
    <property type="entry name" value="BPD_transp_1_N"/>
</dbReference>
<feature type="transmembrane region" description="Helical" evidence="7">
    <location>
        <begin position="102"/>
        <end position="124"/>
    </location>
</feature>